<proteinExistence type="predicted"/>
<gene>
    <name evidence="3" type="ORF">M407DRAFT_31200</name>
</gene>
<dbReference type="Pfam" id="PF05707">
    <property type="entry name" value="Zot"/>
    <property type="match status" value="1"/>
</dbReference>
<feature type="compositionally biased region" description="Polar residues" evidence="1">
    <location>
        <begin position="85"/>
        <end position="102"/>
    </location>
</feature>
<feature type="region of interest" description="Disordered" evidence="1">
    <location>
        <begin position="1"/>
        <end position="169"/>
    </location>
</feature>
<feature type="compositionally biased region" description="Acidic residues" evidence="1">
    <location>
        <begin position="159"/>
        <end position="169"/>
    </location>
</feature>
<dbReference type="HOGENOM" id="CLU_015256_4_0_1"/>
<keyword evidence="4" id="KW-1185">Reference proteome</keyword>
<reference evidence="3 4" key="1">
    <citation type="submission" date="2014-04" db="EMBL/GenBank/DDBJ databases">
        <authorList>
            <consortium name="DOE Joint Genome Institute"/>
            <person name="Kuo A."/>
            <person name="Girlanda M."/>
            <person name="Perotto S."/>
            <person name="Kohler A."/>
            <person name="Nagy L.G."/>
            <person name="Floudas D."/>
            <person name="Copeland A."/>
            <person name="Barry K.W."/>
            <person name="Cichocki N."/>
            <person name="Veneault-Fourrey C."/>
            <person name="LaButti K."/>
            <person name="Lindquist E.A."/>
            <person name="Lipzen A."/>
            <person name="Lundell T."/>
            <person name="Morin E."/>
            <person name="Murat C."/>
            <person name="Sun H."/>
            <person name="Tunlid A."/>
            <person name="Henrissat B."/>
            <person name="Grigoriev I.V."/>
            <person name="Hibbett D.S."/>
            <person name="Martin F."/>
            <person name="Nordberg H.P."/>
            <person name="Cantor M.N."/>
            <person name="Hua S.X."/>
        </authorList>
    </citation>
    <scope>NUCLEOTIDE SEQUENCE [LARGE SCALE GENOMIC DNA]</scope>
    <source>
        <strain evidence="3 4">MUT 4182</strain>
    </source>
</reference>
<feature type="compositionally biased region" description="Polar residues" evidence="1">
    <location>
        <begin position="146"/>
        <end position="155"/>
    </location>
</feature>
<evidence type="ECO:0000259" key="2">
    <source>
        <dbReference type="Pfam" id="PF05707"/>
    </source>
</evidence>
<feature type="compositionally biased region" description="Low complexity" evidence="1">
    <location>
        <begin position="126"/>
        <end position="145"/>
    </location>
</feature>
<dbReference type="OrthoDB" id="2316594at2759"/>
<evidence type="ECO:0000313" key="3">
    <source>
        <dbReference type="EMBL" id="KIO19148.1"/>
    </source>
</evidence>
<feature type="compositionally biased region" description="Basic and acidic residues" evidence="1">
    <location>
        <begin position="47"/>
        <end position="63"/>
    </location>
</feature>
<evidence type="ECO:0000256" key="1">
    <source>
        <dbReference type="SAM" id="MobiDB-lite"/>
    </source>
</evidence>
<dbReference type="InterPro" id="IPR008900">
    <property type="entry name" value="Zot_N"/>
</dbReference>
<dbReference type="AlphaFoldDB" id="A0A0C3KCG6"/>
<sequence length="612" mass="66108">MSSPFSINFGSTSLPAPKERAVKPIPKRFGASKSREGVDPLQGEVPILKDRTNTPSKSKEAPSDRFCSSGEDSESDDCDSGVFNPPSTSRTSPIGSGSTASHQEGPGSSAPQLRPKDPTLTPTMFSPGHSSSSSGKGSSSRSNPPTNASSNTGTSELGGFEDEFDLLGGDDIEEGPTHEVITAPLITRDAFAFGEGLLKVVPQYGVLGSILSVHEQGRKEEFADKRMYLNTNAPFSAVVCGVQGSGKSHTVGVLLESMMIPNDTRLGALPQPLAGLVLHFGESGAGAQPCEAAYQCTSNDPKVNPPKVVVYVSPSQLKTMGNLYWSVFGNNVRVRPLKIEHDELDAQSILSMMSVSTSGEPPLYVQIILTLLRDLGEEFNYTEFKRQLDIKAKDFNPAQVTGYKQRISLLESFVTKEKTRTRFKAGQLTIIDLTDPFIDRAGACSLFEIVTRLFIRAKVDSGKVLVVDEAHKYLTRDKGSHVLTGTLLSIVRQQRHLGTRLIMSTQEPTVIPPALLDLCSITIMHRFSSVGWFEHLAKHVSSDFGSEAFDSVTGEAIVLAPGGLGVFNKPRSDSEKPERYVTTFGRRYLLLKTRKRVTADGGASILAIGRSP</sequence>
<dbReference type="STRING" id="1051891.A0A0C3KCG6"/>
<evidence type="ECO:0000313" key="4">
    <source>
        <dbReference type="Proteomes" id="UP000054248"/>
    </source>
</evidence>
<feature type="domain" description="Zona occludens toxin N-terminal" evidence="2">
    <location>
        <begin position="447"/>
        <end position="556"/>
    </location>
</feature>
<organism evidence="3 4">
    <name type="scientific">Tulasnella calospora MUT 4182</name>
    <dbReference type="NCBI Taxonomy" id="1051891"/>
    <lineage>
        <taxon>Eukaryota</taxon>
        <taxon>Fungi</taxon>
        <taxon>Dikarya</taxon>
        <taxon>Basidiomycota</taxon>
        <taxon>Agaricomycotina</taxon>
        <taxon>Agaricomycetes</taxon>
        <taxon>Cantharellales</taxon>
        <taxon>Tulasnellaceae</taxon>
        <taxon>Tulasnella</taxon>
    </lineage>
</organism>
<dbReference type="InterPro" id="IPR027417">
    <property type="entry name" value="P-loop_NTPase"/>
</dbReference>
<dbReference type="Proteomes" id="UP000054248">
    <property type="component" value="Unassembled WGS sequence"/>
</dbReference>
<feature type="compositionally biased region" description="Polar residues" evidence="1">
    <location>
        <begin position="1"/>
        <end position="14"/>
    </location>
</feature>
<dbReference type="Gene3D" id="3.40.50.300">
    <property type="entry name" value="P-loop containing nucleotide triphosphate hydrolases"/>
    <property type="match status" value="1"/>
</dbReference>
<dbReference type="SUPFAM" id="SSF52540">
    <property type="entry name" value="P-loop containing nucleoside triphosphate hydrolases"/>
    <property type="match status" value="1"/>
</dbReference>
<accession>A0A0C3KCG6</accession>
<dbReference type="EMBL" id="KN823238">
    <property type="protein sequence ID" value="KIO19148.1"/>
    <property type="molecule type" value="Genomic_DNA"/>
</dbReference>
<protein>
    <recommendedName>
        <fullName evidence="2">Zona occludens toxin N-terminal domain-containing protein</fullName>
    </recommendedName>
</protein>
<name>A0A0C3KCG6_9AGAM</name>
<reference evidence="4" key="2">
    <citation type="submission" date="2015-01" db="EMBL/GenBank/DDBJ databases">
        <title>Evolutionary Origins and Diversification of the Mycorrhizal Mutualists.</title>
        <authorList>
            <consortium name="DOE Joint Genome Institute"/>
            <consortium name="Mycorrhizal Genomics Consortium"/>
            <person name="Kohler A."/>
            <person name="Kuo A."/>
            <person name="Nagy L.G."/>
            <person name="Floudas D."/>
            <person name="Copeland A."/>
            <person name="Barry K.W."/>
            <person name="Cichocki N."/>
            <person name="Veneault-Fourrey C."/>
            <person name="LaButti K."/>
            <person name="Lindquist E.A."/>
            <person name="Lipzen A."/>
            <person name="Lundell T."/>
            <person name="Morin E."/>
            <person name="Murat C."/>
            <person name="Riley R."/>
            <person name="Ohm R."/>
            <person name="Sun H."/>
            <person name="Tunlid A."/>
            <person name="Henrissat B."/>
            <person name="Grigoriev I.V."/>
            <person name="Hibbett D.S."/>
            <person name="Martin F."/>
        </authorList>
    </citation>
    <scope>NUCLEOTIDE SEQUENCE [LARGE SCALE GENOMIC DNA]</scope>
    <source>
        <strain evidence="4">MUT 4182</strain>
    </source>
</reference>